<evidence type="ECO:0000313" key="3">
    <source>
        <dbReference type="Proteomes" id="UP000242180"/>
    </source>
</evidence>
<dbReference type="InterPro" id="IPR019481">
    <property type="entry name" value="TFIIIC_triple_barrel"/>
</dbReference>
<protein>
    <recommendedName>
        <fullName evidence="1">Transcription factor TFIIIC triple barrel domain-containing protein</fullName>
    </recommendedName>
</protein>
<dbReference type="Pfam" id="PF10419">
    <property type="entry name" value="TFIIIC_sub6"/>
    <property type="match status" value="1"/>
</dbReference>
<evidence type="ECO:0000313" key="2">
    <source>
        <dbReference type="EMBL" id="ORZ03662.1"/>
    </source>
</evidence>
<proteinExistence type="predicted"/>
<gene>
    <name evidence="2" type="ORF">BCR43DRAFT_483747</name>
</gene>
<evidence type="ECO:0000259" key="1">
    <source>
        <dbReference type="Pfam" id="PF10419"/>
    </source>
</evidence>
<name>A0A1X2HVM9_SYNRA</name>
<sequence length="158" mass="17965">MDPEDEYEEQYVILDVGEDLSASSLQELIDNGQDITIMGLETSEDVFIRVGQNLFRGQLDETITTNLLFEIHERKREPSGLAPLLTSMREAADETRKPRTTVSYFAKTDRVISCDQVFLRSKEVAEVQPQRAVQPSEEPVPNMAAVLDLREAFEEDEQ</sequence>
<dbReference type="Gene3D" id="2.60.40.4370">
    <property type="match status" value="1"/>
</dbReference>
<accession>A0A1X2HVM9</accession>
<feature type="domain" description="Transcription factor TFIIIC triple barrel" evidence="1">
    <location>
        <begin position="6"/>
        <end position="119"/>
    </location>
</feature>
<comment type="caution">
    <text evidence="2">The sequence shown here is derived from an EMBL/GenBank/DDBJ whole genome shotgun (WGS) entry which is preliminary data.</text>
</comment>
<dbReference type="STRING" id="13706.A0A1X2HVM9"/>
<reference evidence="2 3" key="1">
    <citation type="submission" date="2016-07" db="EMBL/GenBank/DDBJ databases">
        <title>Pervasive Adenine N6-methylation of Active Genes in Fungi.</title>
        <authorList>
            <consortium name="DOE Joint Genome Institute"/>
            <person name="Mondo S.J."/>
            <person name="Dannebaum R.O."/>
            <person name="Kuo R.C."/>
            <person name="Labutti K."/>
            <person name="Haridas S."/>
            <person name="Kuo A."/>
            <person name="Salamov A."/>
            <person name="Ahrendt S.R."/>
            <person name="Lipzen A."/>
            <person name="Sullivan W."/>
            <person name="Andreopoulos W.B."/>
            <person name="Clum A."/>
            <person name="Lindquist E."/>
            <person name="Daum C."/>
            <person name="Ramamoorthy G.K."/>
            <person name="Gryganskyi A."/>
            <person name="Culley D."/>
            <person name="Magnuson J.K."/>
            <person name="James T.Y."/>
            <person name="O'Malley M.A."/>
            <person name="Stajich J.E."/>
            <person name="Spatafora J.W."/>
            <person name="Visel A."/>
            <person name="Grigoriev I.V."/>
        </authorList>
    </citation>
    <scope>NUCLEOTIDE SEQUENCE [LARGE SCALE GENOMIC DNA]</scope>
    <source>
        <strain evidence="2 3">NRRL 2496</strain>
    </source>
</reference>
<organism evidence="2 3">
    <name type="scientific">Syncephalastrum racemosum</name>
    <name type="common">Filamentous fungus</name>
    <dbReference type="NCBI Taxonomy" id="13706"/>
    <lineage>
        <taxon>Eukaryota</taxon>
        <taxon>Fungi</taxon>
        <taxon>Fungi incertae sedis</taxon>
        <taxon>Mucoromycota</taxon>
        <taxon>Mucoromycotina</taxon>
        <taxon>Mucoromycetes</taxon>
        <taxon>Mucorales</taxon>
        <taxon>Syncephalastraceae</taxon>
        <taxon>Syncephalastrum</taxon>
    </lineage>
</organism>
<dbReference type="EMBL" id="MCGN01000001">
    <property type="protein sequence ID" value="ORZ03662.1"/>
    <property type="molecule type" value="Genomic_DNA"/>
</dbReference>
<dbReference type="OrthoDB" id="1877767at2759"/>
<dbReference type="Proteomes" id="UP000242180">
    <property type="component" value="Unassembled WGS sequence"/>
</dbReference>
<dbReference type="InParanoid" id="A0A1X2HVM9"/>
<keyword evidence="3" id="KW-1185">Reference proteome</keyword>
<dbReference type="OMA" id="YFCSTEN"/>
<dbReference type="AlphaFoldDB" id="A0A1X2HVM9"/>